<accession>A0A9P6B3P8</accession>
<dbReference type="EMBL" id="MU128936">
    <property type="protein sequence ID" value="KAF9516812.1"/>
    <property type="molecule type" value="Genomic_DNA"/>
</dbReference>
<comment type="caution">
    <text evidence="7">The sequence shown here is derived from an EMBL/GenBank/DDBJ whole genome shotgun (WGS) entry which is preliminary data.</text>
</comment>
<dbReference type="InterPro" id="IPR023801">
    <property type="entry name" value="His_deacetylse_dom"/>
</dbReference>
<feature type="domain" description="Histone deacetylase" evidence="6">
    <location>
        <begin position="23"/>
        <end position="318"/>
    </location>
</feature>
<evidence type="ECO:0000256" key="2">
    <source>
        <dbReference type="ARBA" id="ARBA00012111"/>
    </source>
</evidence>
<dbReference type="PANTHER" id="PTHR10625">
    <property type="entry name" value="HISTONE DEACETYLASE HDAC1-RELATED"/>
    <property type="match status" value="1"/>
</dbReference>
<evidence type="ECO:0000256" key="1">
    <source>
        <dbReference type="ARBA" id="ARBA00006457"/>
    </source>
</evidence>
<feature type="region of interest" description="Disordered" evidence="5">
    <location>
        <begin position="424"/>
        <end position="518"/>
    </location>
</feature>
<dbReference type="AlphaFoldDB" id="A0A9P6B3P8"/>
<proteinExistence type="inferred from homology"/>
<dbReference type="Pfam" id="PF00850">
    <property type="entry name" value="Hist_deacetyl"/>
    <property type="match status" value="1"/>
</dbReference>
<comment type="similarity">
    <text evidence="1">Belongs to the histone deacetylase family. HD type 1 subfamily.</text>
</comment>
<evidence type="ECO:0000313" key="7">
    <source>
        <dbReference type="EMBL" id="KAF9516812.1"/>
    </source>
</evidence>
<dbReference type="SUPFAM" id="SSF52768">
    <property type="entry name" value="Arginase/deacetylase"/>
    <property type="match status" value="1"/>
</dbReference>
<dbReference type="GO" id="GO:0070210">
    <property type="term" value="C:Rpd3L-Expanded complex"/>
    <property type="evidence" value="ECO:0007669"/>
    <property type="project" value="TreeGrafter"/>
</dbReference>
<gene>
    <name evidence="7" type="ORF">BS47DRAFT_1340440</name>
</gene>
<evidence type="ECO:0000313" key="8">
    <source>
        <dbReference type="Proteomes" id="UP000886523"/>
    </source>
</evidence>
<evidence type="ECO:0000256" key="5">
    <source>
        <dbReference type="SAM" id="MobiDB-lite"/>
    </source>
</evidence>
<keyword evidence="3" id="KW-0378">Hydrolase</keyword>
<feature type="compositionally biased region" description="Acidic residues" evidence="5">
    <location>
        <begin position="463"/>
        <end position="478"/>
    </location>
</feature>
<dbReference type="PRINTS" id="PR01271">
    <property type="entry name" value="HISDACETLASE"/>
</dbReference>
<dbReference type="OrthoDB" id="1918432at2759"/>
<evidence type="ECO:0000259" key="6">
    <source>
        <dbReference type="Pfam" id="PF00850"/>
    </source>
</evidence>
<sequence length="580" mass="64764">MSKRRVAYYYDPDIGSYSYGLGHPMKPFRMRLTHNLVSAYDMLPKMDVIVRIPILASRLPNPLQMTRFHSDEYVDFLHRVTPETAQDMSGGGSRFLTGEDNPAFEGLFEFCSISAGGSLAAADRINSGMADIAINWAGGLHHAKKGEASGFCYVNDIVLGILELLRFHTRVLYIDIDCHHGDGVEEAFYTTDRVLTCSFHKQKDYFPGTGKVEDRGLGKGFGYSVNVPLLNGVTDDEYKSVFEPVIQYLLGWYQPDVVVLQCGADSLSGDKLGCFNISMNGHADCVRFLRATNIPLVLLGGGGYTTRNVSSVWTYETACALGIDRDIDLNLPYNEYLEWYGPRYRLEVQPSNMTDDNNHRNYLEITKQTVLEALRDLPFAPSVGSHAVPRNTVAQEIGLTRDNDLEEDELDVQIRRRVHEALRSREAASYEEDEGEVDSSESEEPPYTLAGSSRNMYQTTYQDESDEDVDISSDDDQEQSGFQHTNAPPNLSRRPSAIHRGRGRPFQHPQQQYHGTRAAVAATRAPSPPKRLFFSHGASAPVIRRPRLWDGTPIYDGPANRSHPFRMSGVDGPDIVMAAG</sequence>
<dbReference type="InterPro" id="IPR023696">
    <property type="entry name" value="Ureohydrolase_dom_sf"/>
</dbReference>
<reference evidence="7" key="1">
    <citation type="journal article" date="2020" name="Nat. Commun.">
        <title>Large-scale genome sequencing of mycorrhizal fungi provides insights into the early evolution of symbiotic traits.</title>
        <authorList>
            <person name="Miyauchi S."/>
            <person name="Kiss E."/>
            <person name="Kuo A."/>
            <person name="Drula E."/>
            <person name="Kohler A."/>
            <person name="Sanchez-Garcia M."/>
            <person name="Morin E."/>
            <person name="Andreopoulos B."/>
            <person name="Barry K.W."/>
            <person name="Bonito G."/>
            <person name="Buee M."/>
            <person name="Carver A."/>
            <person name="Chen C."/>
            <person name="Cichocki N."/>
            <person name="Clum A."/>
            <person name="Culley D."/>
            <person name="Crous P.W."/>
            <person name="Fauchery L."/>
            <person name="Girlanda M."/>
            <person name="Hayes R.D."/>
            <person name="Keri Z."/>
            <person name="LaButti K."/>
            <person name="Lipzen A."/>
            <person name="Lombard V."/>
            <person name="Magnuson J."/>
            <person name="Maillard F."/>
            <person name="Murat C."/>
            <person name="Nolan M."/>
            <person name="Ohm R.A."/>
            <person name="Pangilinan J."/>
            <person name="Pereira M.F."/>
            <person name="Perotto S."/>
            <person name="Peter M."/>
            <person name="Pfister S."/>
            <person name="Riley R."/>
            <person name="Sitrit Y."/>
            <person name="Stielow J.B."/>
            <person name="Szollosi G."/>
            <person name="Zifcakova L."/>
            <person name="Stursova M."/>
            <person name="Spatafora J.W."/>
            <person name="Tedersoo L."/>
            <person name="Vaario L.M."/>
            <person name="Yamada A."/>
            <person name="Yan M."/>
            <person name="Wang P."/>
            <person name="Xu J."/>
            <person name="Bruns T."/>
            <person name="Baldrian P."/>
            <person name="Vilgalys R."/>
            <person name="Dunand C."/>
            <person name="Henrissat B."/>
            <person name="Grigoriev I.V."/>
            <person name="Hibbett D."/>
            <person name="Nagy L.G."/>
            <person name="Martin F.M."/>
        </authorList>
    </citation>
    <scope>NUCLEOTIDE SEQUENCE</scope>
    <source>
        <strain evidence="7">UP504</strain>
    </source>
</reference>
<dbReference type="InterPro" id="IPR037138">
    <property type="entry name" value="His_deacetylse_dom_sf"/>
</dbReference>
<name>A0A9P6B3P8_9AGAM</name>
<dbReference type="EC" id="3.5.1.98" evidence="2"/>
<organism evidence="7 8">
    <name type="scientific">Hydnum rufescens UP504</name>
    <dbReference type="NCBI Taxonomy" id="1448309"/>
    <lineage>
        <taxon>Eukaryota</taxon>
        <taxon>Fungi</taxon>
        <taxon>Dikarya</taxon>
        <taxon>Basidiomycota</taxon>
        <taxon>Agaricomycotina</taxon>
        <taxon>Agaricomycetes</taxon>
        <taxon>Cantharellales</taxon>
        <taxon>Hydnaceae</taxon>
        <taxon>Hydnum</taxon>
    </lineage>
</organism>
<evidence type="ECO:0000256" key="4">
    <source>
        <dbReference type="ARBA" id="ARBA00022853"/>
    </source>
</evidence>
<dbReference type="GO" id="GO:0141221">
    <property type="term" value="F:histone deacetylase activity, hydrolytic mechanism"/>
    <property type="evidence" value="ECO:0007669"/>
    <property type="project" value="UniProtKB-EC"/>
</dbReference>
<dbReference type="Proteomes" id="UP000886523">
    <property type="component" value="Unassembled WGS sequence"/>
</dbReference>
<keyword evidence="8" id="KW-1185">Reference proteome</keyword>
<dbReference type="InterPro" id="IPR000286">
    <property type="entry name" value="HDACs"/>
</dbReference>
<dbReference type="PRINTS" id="PR01270">
    <property type="entry name" value="HDASUPER"/>
</dbReference>
<protein>
    <recommendedName>
        <fullName evidence="2">histone deacetylase</fullName>
        <ecNumber evidence="2">3.5.1.98</ecNumber>
    </recommendedName>
</protein>
<keyword evidence="4" id="KW-0156">Chromatin regulator</keyword>
<feature type="compositionally biased region" description="Basic residues" evidence="5">
    <location>
        <begin position="496"/>
        <end position="505"/>
    </location>
</feature>
<dbReference type="PANTHER" id="PTHR10625:SF2">
    <property type="entry name" value="HISTONE DEACETYLASE"/>
    <property type="match status" value="1"/>
</dbReference>
<dbReference type="InterPro" id="IPR003084">
    <property type="entry name" value="HDAC_I/II"/>
</dbReference>
<feature type="compositionally biased region" description="Polar residues" evidence="5">
    <location>
        <begin position="450"/>
        <end position="461"/>
    </location>
</feature>
<dbReference type="GO" id="GO:0031507">
    <property type="term" value="P:heterochromatin formation"/>
    <property type="evidence" value="ECO:0007669"/>
    <property type="project" value="TreeGrafter"/>
</dbReference>
<evidence type="ECO:0000256" key="3">
    <source>
        <dbReference type="ARBA" id="ARBA00022801"/>
    </source>
</evidence>
<dbReference type="Gene3D" id="3.40.800.20">
    <property type="entry name" value="Histone deacetylase domain"/>
    <property type="match status" value="1"/>
</dbReference>
<feature type="compositionally biased region" description="Acidic residues" evidence="5">
    <location>
        <begin position="429"/>
        <end position="444"/>
    </location>
</feature>